<evidence type="ECO:0000313" key="5">
    <source>
        <dbReference type="Proteomes" id="UP001221413"/>
    </source>
</evidence>
<feature type="region of interest" description="Disordered" evidence="1">
    <location>
        <begin position="209"/>
        <end position="232"/>
    </location>
</feature>
<feature type="compositionally biased region" description="Low complexity" evidence="1">
    <location>
        <begin position="209"/>
        <end position="226"/>
    </location>
</feature>
<evidence type="ECO:0000256" key="3">
    <source>
        <dbReference type="SAM" id="SignalP"/>
    </source>
</evidence>
<evidence type="ECO:0000256" key="2">
    <source>
        <dbReference type="SAM" id="Phobius"/>
    </source>
</evidence>
<protein>
    <recommendedName>
        <fullName evidence="6">Mid2 domain-containing protein</fullName>
    </recommendedName>
</protein>
<name>A0AAD6IU13_DREDA</name>
<dbReference type="EMBL" id="JAQGDS010000008">
    <property type="protein sequence ID" value="KAJ6258538.1"/>
    <property type="molecule type" value="Genomic_DNA"/>
</dbReference>
<keyword evidence="5" id="KW-1185">Reference proteome</keyword>
<comment type="caution">
    <text evidence="4">The sequence shown here is derived from an EMBL/GenBank/DDBJ whole genome shotgun (WGS) entry which is preliminary data.</text>
</comment>
<feature type="region of interest" description="Disordered" evidence="1">
    <location>
        <begin position="168"/>
        <end position="192"/>
    </location>
</feature>
<keyword evidence="2" id="KW-0472">Membrane</keyword>
<gene>
    <name evidence="4" type="ORF">Dda_6582</name>
</gene>
<evidence type="ECO:0000256" key="1">
    <source>
        <dbReference type="SAM" id="MobiDB-lite"/>
    </source>
</evidence>
<feature type="transmembrane region" description="Helical" evidence="2">
    <location>
        <begin position="234"/>
        <end position="260"/>
    </location>
</feature>
<organism evidence="4 5">
    <name type="scientific">Drechslerella dactyloides</name>
    <name type="common">Nematode-trapping fungus</name>
    <name type="synonym">Arthrobotrys dactyloides</name>
    <dbReference type="NCBI Taxonomy" id="74499"/>
    <lineage>
        <taxon>Eukaryota</taxon>
        <taxon>Fungi</taxon>
        <taxon>Dikarya</taxon>
        <taxon>Ascomycota</taxon>
        <taxon>Pezizomycotina</taxon>
        <taxon>Orbiliomycetes</taxon>
        <taxon>Orbiliales</taxon>
        <taxon>Orbiliaceae</taxon>
        <taxon>Drechslerella</taxon>
    </lineage>
</organism>
<evidence type="ECO:0000313" key="4">
    <source>
        <dbReference type="EMBL" id="KAJ6258538.1"/>
    </source>
</evidence>
<accession>A0AAD6IU13</accession>
<reference evidence="4" key="1">
    <citation type="submission" date="2023-01" db="EMBL/GenBank/DDBJ databases">
        <title>The chitinases involved in constricting ring structure development in the nematode-trapping fungus Drechslerella dactyloides.</title>
        <authorList>
            <person name="Wang R."/>
            <person name="Zhang L."/>
            <person name="Tang P."/>
            <person name="Li S."/>
            <person name="Liang L."/>
        </authorList>
    </citation>
    <scope>NUCLEOTIDE SEQUENCE</scope>
    <source>
        <strain evidence="4">YMF1.00031</strain>
    </source>
</reference>
<evidence type="ECO:0008006" key="6">
    <source>
        <dbReference type="Google" id="ProtNLM"/>
    </source>
</evidence>
<keyword evidence="2" id="KW-0812">Transmembrane</keyword>
<dbReference type="AlphaFoldDB" id="A0AAD6IU13"/>
<feature type="chain" id="PRO_5041913351" description="Mid2 domain-containing protein" evidence="3">
    <location>
        <begin position="20"/>
        <end position="310"/>
    </location>
</feature>
<sequence length="310" mass="31855">MRLSAALSTLLLSSSLVHAQVANNDVDFSTVSIYGDLKRCLKAVFVLDYGINGGPVQRKIGCETNDCLCRADTLEQAVVTAGSMAQSQCSNSNDKLSATSILTAYCSDHGFTDVIAVPTGNNAGAAAVTVFATTTVAMVTQTVTVSAASSGLLSPLLLGRGVLFGAATSTSSNSPSPSPSPTPSSTPSASPIVSTVSNSVITTLWQTVTTGPSQTQSSSPQQSSPSDEAPKKSIVGPVVGGVVGGIVVIVGVVFLTIFFMRRSRQRGQYMATEDTTPYSQGFVGGIEDKLVGGTQYSMANPPTGRARLDL</sequence>
<keyword evidence="3" id="KW-0732">Signal</keyword>
<keyword evidence="2" id="KW-1133">Transmembrane helix</keyword>
<feature type="signal peptide" evidence="3">
    <location>
        <begin position="1"/>
        <end position="19"/>
    </location>
</feature>
<dbReference type="Proteomes" id="UP001221413">
    <property type="component" value="Unassembled WGS sequence"/>
</dbReference>
<proteinExistence type="predicted"/>